<protein>
    <submittedName>
        <fullName evidence="4">Sortase A</fullName>
    </submittedName>
</protein>
<dbReference type="AlphaFoldDB" id="A0A4Q7M404"/>
<dbReference type="Proteomes" id="UP000293852">
    <property type="component" value="Unassembled WGS sequence"/>
</dbReference>
<dbReference type="InterPro" id="IPR042002">
    <property type="entry name" value="Sortase_C"/>
</dbReference>
<sequence length="281" mass="29535">MRLRFVSLVVIVAVGSGLILYPAAGDWLARRAQTAQTLAYAQAMTSLSSGEQTAMLTAAREYNRRLAAGRADVGDHPDAAYLALLRTASGDVVGQVSIPAIAVTLPIYPGTDDAAMSRGAGHLYGTSLPVGGPTTHAVLAAHSGLRSARMFDDLLQVEIGDRFTVTAAGQTLTYDVDRIDVVAPSDNSQYPIVHGEDYVTLLTCTPIGVNSHRLLVRGSRTDAPAVGAPHAAVVPTHLGFPWWAVTWAAAIAAAAAVGWLGLLRVVPPRGPRGPHHEGDRR</sequence>
<dbReference type="GO" id="GO:0016787">
    <property type="term" value="F:hydrolase activity"/>
    <property type="evidence" value="ECO:0007669"/>
    <property type="project" value="UniProtKB-KW"/>
</dbReference>
<dbReference type="Gene3D" id="2.40.260.10">
    <property type="entry name" value="Sortase"/>
    <property type="match status" value="1"/>
</dbReference>
<gene>
    <name evidence="4" type="ORF">EV386_2612</name>
</gene>
<dbReference type="Pfam" id="PF04203">
    <property type="entry name" value="Sortase"/>
    <property type="match status" value="1"/>
</dbReference>
<dbReference type="NCBIfam" id="NF033745">
    <property type="entry name" value="class_C_sortase"/>
    <property type="match status" value="1"/>
</dbReference>
<dbReference type="EMBL" id="SGWX01000001">
    <property type="protein sequence ID" value="RZS62284.1"/>
    <property type="molecule type" value="Genomic_DNA"/>
</dbReference>
<comment type="caution">
    <text evidence="4">The sequence shown here is derived from an EMBL/GenBank/DDBJ whole genome shotgun (WGS) entry which is preliminary data.</text>
</comment>
<keyword evidence="3" id="KW-0472">Membrane</keyword>
<dbReference type="NCBIfam" id="TIGR01076">
    <property type="entry name" value="sortase_fam"/>
    <property type="match status" value="1"/>
</dbReference>
<dbReference type="InterPro" id="IPR023365">
    <property type="entry name" value="Sortase_dom-sf"/>
</dbReference>
<evidence type="ECO:0000256" key="3">
    <source>
        <dbReference type="SAM" id="Phobius"/>
    </source>
</evidence>
<feature type="active site" description="Proton donor/acceptor" evidence="2">
    <location>
        <position position="142"/>
    </location>
</feature>
<dbReference type="OrthoDB" id="5242161at2"/>
<dbReference type="SUPFAM" id="SSF63817">
    <property type="entry name" value="Sortase"/>
    <property type="match status" value="1"/>
</dbReference>
<evidence type="ECO:0000313" key="5">
    <source>
        <dbReference type="Proteomes" id="UP000293852"/>
    </source>
</evidence>
<feature type="transmembrane region" description="Helical" evidence="3">
    <location>
        <begin position="240"/>
        <end position="262"/>
    </location>
</feature>
<dbReference type="RefSeq" id="WP_130415615.1">
    <property type="nucleotide sequence ID" value="NZ_SGWX01000001.1"/>
</dbReference>
<keyword evidence="5" id="KW-1185">Reference proteome</keyword>
<dbReference type="InterPro" id="IPR005754">
    <property type="entry name" value="Sortase"/>
</dbReference>
<organism evidence="4 5">
    <name type="scientific">Xylanimonas ulmi</name>
    <dbReference type="NCBI Taxonomy" id="228973"/>
    <lineage>
        <taxon>Bacteria</taxon>
        <taxon>Bacillati</taxon>
        <taxon>Actinomycetota</taxon>
        <taxon>Actinomycetes</taxon>
        <taxon>Micrococcales</taxon>
        <taxon>Promicromonosporaceae</taxon>
        <taxon>Xylanimonas</taxon>
    </lineage>
</organism>
<accession>A0A4Q7M404</accession>
<evidence type="ECO:0000256" key="2">
    <source>
        <dbReference type="PIRSR" id="PIRSR605754-1"/>
    </source>
</evidence>
<keyword evidence="3" id="KW-0812">Transmembrane</keyword>
<evidence type="ECO:0000313" key="4">
    <source>
        <dbReference type="EMBL" id="RZS62284.1"/>
    </source>
</evidence>
<feature type="active site" description="Acyl-thioester intermediate" evidence="2">
    <location>
        <position position="204"/>
    </location>
</feature>
<proteinExistence type="predicted"/>
<keyword evidence="3" id="KW-1133">Transmembrane helix</keyword>
<keyword evidence="1" id="KW-0378">Hydrolase</keyword>
<evidence type="ECO:0000256" key="1">
    <source>
        <dbReference type="ARBA" id="ARBA00022801"/>
    </source>
</evidence>
<reference evidence="4 5" key="1">
    <citation type="submission" date="2019-02" db="EMBL/GenBank/DDBJ databases">
        <title>Sequencing the genomes of 1000 actinobacteria strains.</title>
        <authorList>
            <person name="Klenk H.-P."/>
        </authorList>
    </citation>
    <scope>NUCLEOTIDE SEQUENCE [LARGE SCALE GENOMIC DNA]</scope>
    <source>
        <strain evidence="4 5">DSM 16932</strain>
    </source>
</reference>
<dbReference type="CDD" id="cd05827">
    <property type="entry name" value="Sortase_C"/>
    <property type="match status" value="1"/>
</dbReference>
<name>A0A4Q7M404_9MICO</name>